<dbReference type="EMBL" id="VYGV01000025">
    <property type="protein sequence ID" value="NWF47910.1"/>
    <property type="molecule type" value="Genomic_DNA"/>
</dbReference>
<dbReference type="AlphaFoldDB" id="A0A7Y8KYM7"/>
<dbReference type="SUPFAM" id="SSF53850">
    <property type="entry name" value="Periplasmic binding protein-like II"/>
    <property type="match status" value="1"/>
</dbReference>
<dbReference type="Proteomes" id="UP000545507">
    <property type="component" value="Unassembled WGS sequence"/>
</dbReference>
<dbReference type="InterPro" id="IPR001638">
    <property type="entry name" value="Solute-binding_3/MltF_N"/>
</dbReference>
<evidence type="ECO:0000256" key="1">
    <source>
        <dbReference type="ARBA" id="ARBA00022729"/>
    </source>
</evidence>
<comment type="caution">
    <text evidence="3">The sequence shown here is derived from an EMBL/GenBank/DDBJ whole genome shotgun (WGS) entry which is preliminary data.</text>
</comment>
<protein>
    <submittedName>
        <fullName evidence="3">Transporter substrate-binding domain-containing protein</fullName>
    </submittedName>
</protein>
<keyword evidence="4" id="KW-1185">Reference proteome</keyword>
<reference evidence="3 4" key="1">
    <citation type="submission" date="2019-09" db="EMBL/GenBank/DDBJ databases">
        <title>Hydrogenophaga aromatica sp. nov., isolated from a para-xylene-degrading enrichment culture.</title>
        <authorList>
            <person name="Tancsics A."/>
            <person name="Banerjee S."/>
        </authorList>
    </citation>
    <scope>NUCLEOTIDE SEQUENCE [LARGE SCALE GENOMIC DNA]</scope>
    <source>
        <strain evidence="3 4">D2P1</strain>
    </source>
</reference>
<accession>A0A7Y8KYM7</accession>
<evidence type="ECO:0000259" key="2">
    <source>
        <dbReference type="SMART" id="SM00062"/>
    </source>
</evidence>
<proteinExistence type="predicted"/>
<evidence type="ECO:0000313" key="3">
    <source>
        <dbReference type="EMBL" id="NWF47910.1"/>
    </source>
</evidence>
<keyword evidence="1" id="KW-0732">Signal</keyword>
<dbReference type="SMART" id="SM00062">
    <property type="entry name" value="PBPb"/>
    <property type="match status" value="1"/>
</dbReference>
<dbReference type="PANTHER" id="PTHR35936:SF17">
    <property type="entry name" value="ARGININE-BINDING EXTRACELLULAR PROTEIN ARTP"/>
    <property type="match status" value="1"/>
</dbReference>
<dbReference type="Gene3D" id="3.40.190.10">
    <property type="entry name" value="Periplasmic binding protein-like II"/>
    <property type="match status" value="3"/>
</dbReference>
<feature type="domain" description="Solute-binding protein family 3/N-terminal" evidence="2">
    <location>
        <begin position="54"/>
        <end position="299"/>
    </location>
</feature>
<dbReference type="PANTHER" id="PTHR35936">
    <property type="entry name" value="MEMBRANE-BOUND LYTIC MUREIN TRANSGLYCOSYLASE F"/>
    <property type="match status" value="1"/>
</dbReference>
<sequence length="302" mass="32236">MPSVSKSFQELPPVTNGLTRRQTLAVLMPLVAGHYSVYAQTELTDLARIRANGMLKVAVYKDNAPFSDGAAAEMKGLDVALAEALARQMSLKLSLLPFDAGENMGDDLRNMVWKGHYLGYGPADVMLHVPADKYLAQKNPQVMIMAPYMRESVVLVHDTRKLADAAAPEDLKGVQLAAERGAGAASVLMGYGGGLLRNQVSIFNTGTEAVQAAVDGKAAAALVTRAQAESVLSRNPGSATHFRITKLNFNNGIADTGWPVGMAIKSGHRELGLALEAALKSLRENGELLKIFQQHGMTLTAP</sequence>
<evidence type="ECO:0000313" key="4">
    <source>
        <dbReference type="Proteomes" id="UP000545507"/>
    </source>
</evidence>
<gene>
    <name evidence="3" type="ORF">F3K02_22030</name>
</gene>
<organism evidence="3 4">
    <name type="scientific">Hydrogenophaga aromaticivorans</name>
    <dbReference type="NCBI Taxonomy" id="2610898"/>
    <lineage>
        <taxon>Bacteria</taxon>
        <taxon>Pseudomonadati</taxon>
        <taxon>Pseudomonadota</taxon>
        <taxon>Betaproteobacteria</taxon>
        <taxon>Burkholderiales</taxon>
        <taxon>Comamonadaceae</taxon>
        <taxon>Hydrogenophaga</taxon>
    </lineage>
</organism>
<name>A0A7Y8KYM7_9BURK</name>